<evidence type="ECO:0000256" key="1">
    <source>
        <dbReference type="ARBA" id="ARBA00022729"/>
    </source>
</evidence>
<feature type="compositionally biased region" description="Basic and acidic residues" evidence="2">
    <location>
        <begin position="16"/>
        <end position="26"/>
    </location>
</feature>
<dbReference type="RefSeq" id="WP_051378318.1">
    <property type="nucleotide sequence ID" value="NZ_AXWS01000008.1"/>
</dbReference>
<dbReference type="Gene3D" id="3.40.190.10">
    <property type="entry name" value="Periplasmic binding protein-like II"/>
    <property type="match status" value="2"/>
</dbReference>
<feature type="region of interest" description="Disordered" evidence="2">
    <location>
        <begin position="351"/>
        <end position="372"/>
    </location>
</feature>
<feature type="region of interest" description="Disordered" evidence="2">
    <location>
        <begin position="1"/>
        <end position="26"/>
    </location>
</feature>
<evidence type="ECO:0000313" key="4">
    <source>
        <dbReference type="Proteomes" id="UP000675920"/>
    </source>
</evidence>
<name>A0A8B6X926_9BURK</name>
<sequence length="404" mass="42513">MKQGMEDGAPVGATGDRGRKTVARADGRRLIRATMADDDAGFPASGDGQARLMRRVAAAVLVALAAAALLRGGEARAETEAGKVSAAAVPMPTTVTADPRPVLTVCAEPDNLPYSNARGEGFENRVAELLAADLGMRVSHVWAVQRRGFLRRGLNAGRCDLVMSAPVGLQGLMTSRPWYASSYVFVTRRDGPRAPASYDDPSWRDLTIGLQAIGAEGGNTPPAMSLARRGLTAHVRGYPMWGREGEVDPQGRIVDAVASGEVDVAIVWGPFAGWFAKRHGDRLVITPVGADPLEPGQRPDFELALGLRRGDDERLRQLQAALDRHRPEIDCLLRDYGVPTAVGRLSDGAARFSADKPSSAGPHEADPLSGCARASVCASSGGAVTLPSAVSGVAPASLSSQERQ</sequence>
<feature type="domain" description="Solute-binding protein family 3/N-terminal" evidence="3">
    <location>
        <begin position="102"/>
        <end position="339"/>
    </location>
</feature>
<accession>A0A8B6X926</accession>
<dbReference type="PANTHER" id="PTHR35936">
    <property type="entry name" value="MEMBRANE-BOUND LYTIC MUREIN TRANSGLYCOSYLASE F"/>
    <property type="match status" value="1"/>
</dbReference>
<dbReference type="SUPFAM" id="SSF53850">
    <property type="entry name" value="Periplasmic binding protein-like II"/>
    <property type="match status" value="1"/>
</dbReference>
<dbReference type="PANTHER" id="PTHR35936:SF17">
    <property type="entry name" value="ARGININE-BINDING EXTRACELLULAR PROTEIN ARTP"/>
    <property type="match status" value="1"/>
</dbReference>
<dbReference type="InterPro" id="IPR022448">
    <property type="entry name" value="Quinoprotein_dehydrogenase"/>
</dbReference>
<reference evidence="5" key="1">
    <citation type="journal article" date="1987" name="J. Bacteriol.">
        <title>Isolation and nucleotide sequence of the methanol dehydrogenase structural gene from Paracoccus denitrificans.</title>
        <authorList>
            <person name="Harms N."/>
            <person name="de Vries G.E."/>
            <person name="Maurer K."/>
            <person name="Hoogendijk J."/>
            <person name="Stouthamer A.H."/>
        </authorList>
    </citation>
    <scope>NUCLEOTIDE SEQUENCE</scope>
</reference>
<dbReference type="Proteomes" id="UP000675920">
    <property type="component" value="Unplaced"/>
</dbReference>
<dbReference type="OrthoDB" id="176845at2"/>
<evidence type="ECO:0000256" key="2">
    <source>
        <dbReference type="SAM" id="MobiDB-lite"/>
    </source>
</evidence>
<keyword evidence="4" id="KW-1185">Reference proteome</keyword>
<dbReference type="NCBIfam" id="TIGR03871">
    <property type="entry name" value="ABC_peri_MoxJ_2"/>
    <property type="match status" value="1"/>
</dbReference>
<protein>
    <submittedName>
        <fullName evidence="5">Quinoprotein dehydrogenase-associated putative ABC transporter substrate-binding protein</fullName>
    </submittedName>
</protein>
<organism evidence="4 5">
    <name type="scientific">Derxia gummosa DSM 723</name>
    <dbReference type="NCBI Taxonomy" id="1121388"/>
    <lineage>
        <taxon>Bacteria</taxon>
        <taxon>Pseudomonadati</taxon>
        <taxon>Pseudomonadota</taxon>
        <taxon>Betaproteobacteria</taxon>
        <taxon>Burkholderiales</taxon>
        <taxon>Alcaligenaceae</taxon>
        <taxon>Derxia</taxon>
    </lineage>
</organism>
<dbReference type="InterPro" id="IPR001638">
    <property type="entry name" value="Solute-binding_3/MltF_N"/>
</dbReference>
<keyword evidence="1" id="KW-0732">Signal</keyword>
<dbReference type="SMART" id="SM00062">
    <property type="entry name" value="PBPb"/>
    <property type="match status" value="1"/>
</dbReference>
<evidence type="ECO:0000259" key="3">
    <source>
        <dbReference type="SMART" id="SM00062"/>
    </source>
</evidence>
<dbReference type="AlphaFoldDB" id="A0A8B6X926"/>
<evidence type="ECO:0000313" key="5">
    <source>
        <dbReference type="RefSeq" id="WP_051378318.1"/>
    </source>
</evidence>
<reference evidence="5" key="2">
    <citation type="submission" date="2025-08" db="UniProtKB">
        <authorList>
            <consortium name="RefSeq"/>
        </authorList>
    </citation>
    <scope>IDENTIFICATION</scope>
</reference>
<proteinExistence type="predicted"/>